<sequence length="184" mass="19821">MTTVCPGERLHDLFREVFALRDLLALGMDAVHERSGLRTPQVRVADLLGRLDSATVPDMAAALGLSRQCVQIVCNELRDMGLAAFVDNPRHKRSKRMVLTDVGRDRLAAVRKNEAAIITGLLPDCDGAAVGDALALLRSIRVALRALSEKDPGEGGPFPLSLLRHRPAGKTPHGHPSHTDANSS</sequence>
<dbReference type="Pfam" id="PF12802">
    <property type="entry name" value="MarR_2"/>
    <property type="match status" value="1"/>
</dbReference>
<dbReference type="InterPro" id="IPR036390">
    <property type="entry name" value="WH_DNA-bd_sf"/>
</dbReference>
<accession>A0A7K3NK93</accession>
<organism evidence="3 4">
    <name type="scientific">Desulfolutivibrio sulfodismutans</name>
    <dbReference type="NCBI Taxonomy" id="63561"/>
    <lineage>
        <taxon>Bacteria</taxon>
        <taxon>Pseudomonadati</taxon>
        <taxon>Thermodesulfobacteriota</taxon>
        <taxon>Desulfovibrionia</taxon>
        <taxon>Desulfovibrionales</taxon>
        <taxon>Desulfovibrionaceae</taxon>
        <taxon>Desulfolutivibrio</taxon>
    </lineage>
</organism>
<evidence type="ECO:0000256" key="1">
    <source>
        <dbReference type="SAM" id="MobiDB-lite"/>
    </source>
</evidence>
<dbReference type="EMBL" id="JAAGRQ010000015">
    <property type="protein sequence ID" value="NDY56175.1"/>
    <property type="molecule type" value="Genomic_DNA"/>
</dbReference>
<keyword evidence="4" id="KW-1185">Reference proteome</keyword>
<feature type="compositionally biased region" description="Basic residues" evidence="1">
    <location>
        <begin position="163"/>
        <end position="176"/>
    </location>
</feature>
<proteinExistence type="predicted"/>
<reference evidence="3 4" key="1">
    <citation type="submission" date="2020-02" db="EMBL/GenBank/DDBJ databases">
        <title>Comparative genomics of sulfur disproportionating microorganisms.</title>
        <authorList>
            <person name="Ward L.M."/>
            <person name="Bertran E."/>
            <person name="Johnston D.T."/>
        </authorList>
    </citation>
    <scope>NUCLEOTIDE SEQUENCE [LARGE SCALE GENOMIC DNA]</scope>
    <source>
        <strain evidence="3 4">DSM 3696</strain>
    </source>
</reference>
<dbReference type="Proteomes" id="UP000469724">
    <property type="component" value="Unassembled WGS sequence"/>
</dbReference>
<protein>
    <submittedName>
        <fullName evidence="3">Winged helix-turn-helix transcriptional regulator</fullName>
    </submittedName>
</protein>
<dbReference type="GO" id="GO:0003700">
    <property type="term" value="F:DNA-binding transcription factor activity"/>
    <property type="evidence" value="ECO:0007669"/>
    <property type="project" value="InterPro"/>
</dbReference>
<dbReference type="InterPro" id="IPR000835">
    <property type="entry name" value="HTH_MarR-typ"/>
</dbReference>
<evidence type="ECO:0000313" key="4">
    <source>
        <dbReference type="Proteomes" id="UP000469724"/>
    </source>
</evidence>
<evidence type="ECO:0000259" key="2">
    <source>
        <dbReference type="SMART" id="SM00347"/>
    </source>
</evidence>
<gene>
    <name evidence="3" type="ORF">G3N56_05365</name>
</gene>
<dbReference type="Gene3D" id="1.10.10.10">
    <property type="entry name" value="Winged helix-like DNA-binding domain superfamily/Winged helix DNA-binding domain"/>
    <property type="match status" value="1"/>
</dbReference>
<dbReference type="SMART" id="SM00347">
    <property type="entry name" value="HTH_MARR"/>
    <property type="match status" value="1"/>
</dbReference>
<name>A0A7K3NK93_9BACT</name>
<feature type="domain" description="HTH marR-type" evidence="2">
    <location>
        <begin position="30"/>
        <end position="130"/>
    </location>
</feature>
<feature type="region of interest" description="Disordered" evidence="1">
    <location>
        <begin position="150"/>
        <end position="184"/>
    </location>
</feature>
<dbReference type="RefSeq" id="WP_163301229.1">
    <property type="nucleotide sequence ID" value="NZ_JAAGRQ010000015.1"/>
</dbReference>
<comment type="caution">
    <text evidence="3">The sequence shown here is derived from an EMBL/GenBank/DDBJ whole genome shotgun (WGS) entry which is preliminary data.</text>
</comment>
<evidence type="ECO:0000313" key="3">
    <source>
        <dbReference type="EMBL" id="NDY56175.1"/>
    </source>
</evidence>
<dbReference type="SUPFAM" id="SSF46785">
    <property type="entry name" value="Winged helix' DNA-binding domain"/>
    <property type="match status" value="1"/>
</dbReference>
<dbReference type="AlphaFoldDB" id="A0A7K3NK93"/>
<dbReference type="InterPro" id="IPR036388">
    <property type="entry name" value="WH-like_DNA-bd_sf"/>
</dbReference>